<dbReference type="Proteomes" id="UP000645828">
    <property type="component" value="Unassembled WGS sequence"/>
</dbReference>
<evidence type="ECO:0000313" key="2">
    <source>
        <dbReference type="EMBL" id="CAD7674811.1"/>
    </source>
</evidence>
<dbReference type="AlphaFoldDB" id="A0A811YBB0"/>
<feature type="region of interest" description="Disordered" evidence="1">
    <location>
        <begin position="1"/>
        <end position="22"/>
    </location>
</feature>
<evidence type="ECO:0000256" key="1">
    <source>
        <dbReference type="SAM" id="MobiDB-lite"/>
    </source>
</evidence>
<gene>
    <name evidence="2" type="ORF">NYPRO_LOCUS7606</name>
</gene>
<reference evidence="2" key="1">
    <citation type="submission" date="2020-12" db="EMBL/GenBank/DDBJ databases">
        <authorList>
            <consortium name="Molecular Ecology Group"/>
        </authorList>
    </citation>
    <scope>NUCLEOTIDE SEQUENCE</scope>
    <source>
        <strain evidence="2">TBG_1078</strain>
    </source>
</reference>
<organism evidence="2 3">
    <name type="scientific">Nyctereutes procyonoides</name>
    <name type="common">Raccoon dog</name>
    <name type="synonym">Canis procyonoides</name>
    <dbReference type="NCBI Taxonomy" id="34880"/>
    <lineage>
        <taxon>Eukaryota</taxon>
        <taxon>Metazoa</taxon>
        <taxon>Chordata</taxon>
        <taxon>Craniata</taxon>
        <taxon>Vertebrata</taxon>
        <taxon>Euteleostomi</taxon>
        <taxon>Mammalia</taxon>
        <taxon>Eutheria</taxon>
        <taxon>Laurasiatheria</taxon>
        <taxon>Carnivora</taxon>
        <taxon>Caniformia</taxon>
        <taxon>Canidae</taxon>
        <taxon>Nyctereutes</taxon>
    </lineage>
</organism>
<keyword evidence="3" id="KW-1185">Reference proteome</keyword>
<comment type="caution">
    <text evidence="2">The sequence shown here is derived from an EMBL/GenBank/DDBJ whole genome shotgun (WGS) entry which is preliminary data.</text>
</comment>
<evidence type="ECO:0000313" key="3">
    <source>
        <dbReference type="Proteomes" id="UP000645828"/>
    </source>
</evidence>
<protein>
    <submittedName>
        <fullName evidence="2">(raccoon dog) hypothetical protein</fullName>
    </submittedName>
</protein>
<sequence>MASRNCHPAAANKGAQPRGGAAWDPVRISAFPESDLFKWVGTITEQLAMCRRLRYKLSLAFPRGSPYKSPTVKTGNLPWVTLGPLLSTESLLGETNTDSPMSSRKTHGL</sequence>
<accession>A0A811YBB0</accession>
<proteinExistence type="predicted"/>
<name>A0A811YBB0_NYCPR</name>
<dbReference type="EMBL" id="CAJHUB010000673">
    <property type="protein sequence ID" value="CAD7674811.1"/>
    <property type="molecule type" value="Genomic_DNA"/>
</dbReference>